<dbReference type="KEGG" id="cpra:CPter91_1312"/>
<feature type="chain" id="PRO_5013475085" evidence="2">
    <location>
        <begin position="19"/>
        <end position="75"/>
    </location>
</feature>
<evidence type="ECO:0000256" key="2">
    <source>
        <dbReference type="SAM" id="SignalP"/>
    </source>
</evidence>
<feature type="signal peptide" evidence="2">
    <location>
        <begin position="1"/>
        <end position="18"/>
    </location>
</feature>
<evidence type="ECO:0000313" key="3">
    <source>
        <dbReference type="EMBL" id="AMP03695.1"/>
    </source>
</evidence>
<dbReference type="EMBL" id="CP013234">
    <property type="protein sequence ID" value="AMP03695.1"/>
    <property type="molecule type" value="Genomic_DNA"/>
</dbReference>
<keyword evidence="3" id="KW-0449">Lipoprotein</keyword>
<gene>
    <name evidence="4" type="ORF">CPter291_1311</name>
    <name evidence="3" type="ORF">CPter91_1312</name>
</gene>
<reference evidence="5 6" key="1">
    <citation type="submission" date="2015-11" db="EMBL/GenBank/DDBJ databases">
        <title>Exploring the genomic traits of fungus-feeding bacterial genus Collimonas.</title>
        <authorList>
            <person name="Song C."/>
            <person name="Schmidt R."/>
            <person name="de Jager V."/>
            <person name="Krzyzanowska D."/>
            <person name="Jongedijk E."/>
            <person name="Cankar K."/>
            <person name="Beekwilder J."/>
            <person name="van Veen A."/>
            <person name="de Boer W."/>
            <person name="van Veen J.A."/>
            <person name="Garbeva P."/>
        </authorList>
    </citation>
    <scope>NUCLEOTIDE SEQUENCE [LARGE SCALE GENOMIC DNA]</scope>
    <source>
        <strain evidence="4 6">Ter291</strain>
        <strain evidence="3 5">Ter91</strain>
    </source>
</reference>
<accession>A0A127QUF9</accession>
<protein>
    <submittedName>
        <fullName evidence="3 4">Lipoprotein</fullName>
    </submittedName>
</protein>
<evidence type="ECO:0000313" key="5">
    <source>
        <dbReference type="Proteomes" id="UP000074561"/>
    </source>
</evidence>
<keyword evidence="2" id="KW-0732">Signal</keyword>
<evidence type="ECO:0000313" key="6">
    <source>
        <dbReference type="Proteomes" id="UP000074914"/>
    </source>
</evidence>
<feature type="compositionally biased region" description="Polar residues" evidence="1">
    <location>
        <begin position="36"/>
        <end position="58"/>
    </location>
</feature>
<proteinExistence type="predicted"/>
<keyword evidence="6" id="KW-1185">Reference proteome</keyword>
<dbReference type="PROSITE" id="PS51257">
    <property type="entry name" value="PROKAR_LIPOPROTEIN"/>
    <property type="match status" value="1"/>
</dbReference>
<name>A0A127QUF9_9BURK</name>
<evidence type="ECO:0000256" key="1">
    <source>
        <dbReference type="SAM" id="MobiDB-lite"/>
    </source>
</evidence>
<sequence length="75" mass="7934">MKTLLISALILPFISACAMTSTETNQNTAAANQENVYTTGSNLPSKQNKKSNMQTLSPEQAADMIPPVAPRGPKG</sequence>
<evidence type="ECO:0000313" key="4">
    <source>
        <dbReference type="EMBL" id="AMP13587.1"/>
    </source>
</evidence>
<dbReference type="Proteomes" id="UP000074561">
    <property type="component" value="Chromosome"/>
</dbReference>
<dbReference type="EMBL" id="CP013236">
    <property type="protein sequence ID" value="AMP13587.1"/>
    <property type="molecule type" value="Genomic_DNA"/>
</dbReference>
<organism evidence="3 5">
    <name type="scientific">Collimonas pratensis</name>
    <dbReference type="NCBI Taxonomy" id="279113"/>
    <lineage>
        <taxon>Bacteria</taxon>
        <taxon>Pseudomonadati</taxon>
        <taxon>Pseudomonadota</taxon>
        <taxon>Betaproteobacteria</taxon>
        <taxon>Burkholderiales</taxon>
        <taxon>Oxalobacteraceae</taxon>
        <taxon>Collimonas</taxon>
    </lineage>
</organism>
<dbReference type="Proteomes" id="UP000074914">
    <property type="component" value="Chromosome"/>
</dbReference>
<dbReference type="AlphaFoldDB" id="A0A127QUF9"/>
<dbReference type="PATRIC" id="fig|279113.10.peg.1310"/>
<feature type="region of interest" description="Disordered" evidence="1">
    <location>
        <begin position="30"/>
        <end position="75"/>
    </location>
</feature>